<gene>
    <name evidence="2" type="ORF">JOL62DRAFT_421986</name>
</gene>
<reference evidence="2 3" key="1">
    <citation type="submission" date="2024-04" db="EMBL/GenBank/DDBJ databases">
        <title>Phyllosticta paracitricarpa is synonymous to the EU quarantine fungus P. citricarpa based on phylogenomic analyses.</title>
        <authorList>
            <consortium name="Lawrence Berkeley National Laboratory"/>
            <person name="Van ingen-buijs V.A."/>
            <person name="Van westerhoven A.C."/>
            <person name="Haridas S."/>
            <person name="Skiadas P."/>
            <person name="Martin F."/>
            <person name="Groenewald J.Z."/>
            <person name="Crous P.W."/>
            <person name="Seidl M.F."/>
        </authorList>
    </citation>
    <scope>NUCLEOTIDE SEQUENCE [LARGE SCALE GENOMIC DNA]</scope>
    <source>
        <strain evidence="2 3">CBS 141358</strain>
    </source>
</reference>
<feature type="compositionally biased region" description="Low complexity" evidence="1">
    <location>
        <begin position="1"/>
        <end position="18"/>
    </location>
</feature>
<proteinExistence type="predicted"/>
<feature type="region of interest" description="Disordered" evidence="1">
    <location>
        <begin position="309"/>
        <end position="352"/>
    </location>
</feature>
<evidence type="ECO:0000313" key="3">
    <source>
        <dbReference type="Proteomes" id="UP001367316"/>
    </source>
</evidence>
<comment type="caution">
    <text evidence="2">The sequence shown here is derived from an EMBL/GenBank/DDBJ whole genome shotgun (WGS) entry which is preliminary data.</text>
</comment>
<accession>A0ABR1NCK7</accession>
<dbReference type="InterPro" id="IPR051678">
    <property type="entry name" value="AGP_Transferase"/>
</dbReference>
<evidence type="ECO:0000256" key="1">
    <source>
        <dbReference type="SAM" id="MobiDB-lite"/>
    </source>
</evidence>
<feature type="region of interest" description="Disordered" evidence="1">
    <location>
        <begin position="1"/>
        <end position="33"/>
    </location>
</feature>
<sequence length="420" mass="46260">MRTSKSRSSTSSRDNTNNAFSADPGARPLLSEDMPSIPEDAIDLFPRKLGPRILWLPSSQAILKKGPMVRMAEAEAMRFVRPRTKAPVPEVYQAFVRDGIGYILMERMRGVPLEERWKDLDPARREKVVSELREYVQEWRQLRGEWFGTLAAGSSAAVAEEAKTEAEAGAMEEEEGEEMDLDEDDDEDDAESPVIYTPGVGRGGPCEDLCFKHLCLASPSGSESGGSRGGGGLGDVDGSEQRYGPYRTKSEYNSGVVEVLRNSRPQGHLSGADQKLAARILANDGEDKVWTHGDFILANILVEVDEKPKPRRHPLANGTSCDDDSNDDGNGNGAKNSNASHNLDTAGAPDPGGIRVTGILDWEAAGFSPTEREYCEARSKVRERDKDWRVALDSMFDADVRAKWPLWREIDWALVAHSIL</sequence>
<dbReference type="Proteomes" id="UP001367316">
    <property type="component" value="Unassembled WGS sequence"/>
</dbReference>
<feature type="compositionally biased region" description="Acidic residues" evidence="1">
    <location>
        <begin position="170"/>
        <end position="191"/>
    </location>
</feature>
<feature type="compositionally biased region" description="Low complexity" evidence="1">
    <location>
        <begin position="333"/>
        <end position="342"/>
    </location>
</feature>
<dbReference type="EMBL" id="JBBPBF010000008">
    <property type="protein sequence ID" value="KAK7612933.1"/>
    <property type="molecule type" value="Genomic_DNA"/>
</dbReference>
<evidence type="ECO:0008006" key="4">
    <source>
        <dbReference type="Google" id="ProtNLM"/>
    </source>
</evidence>
<dbReference type="InterPro" id="IPR011009">
    <property type="entry name" value="Kinase-like_dom_sf"/>
</dbReference>
<feature type="region of interest" description="Disordered" evidence="1">
    <location>
        <begin position="161"/>
        <end position="193"/>
    </location>
</feature>
<evidence type="ECO:0000313" key="2">
    <source>
        <dbReference type="EMBL" id="KAK7612933.1"/>
    </source>
</evidence>
<dbReference type="PANTHER" id="PTHR21310">
    <property type="entry name" value="AMINOGLYCOSIDE PHOSPHOTRANSFERASE-RELATED-RELATED"/>
    <property type="match status" value="1"/>
</dbReference>
<feature type="region of interest" description="Disordered" evidence="1">
    <location>
        <begin position="219"/>
        <end position="249"/>
    </location>
</feature>
<organism evidence="2 3">
    <name type="scientific">Phyllosticta paracitricarpa</name>
    <dbReference type="NCBI Taxonomy" id="2016321"/>
    <lineage>
        <taxon>Eukaryota</taxon>
        <taxon>Fungi</taxon>
        <taxon>Dikarya</taxon>
        <taxon>Ascomycota</taxon>
        <taxon>Pezizomycotina</taxon>
        <taxon>Dothideomycetes</taxon>
        <taxon>Dothideomycetes incertae sedis</taxon>
        <taxon>Botryosphaeriales</taxon>
        <taxon>Phyllostictaceae</taxon>
        <taxon>Phyllosticta</taxon>
    </lineage>
</organism>
<dbReference type="SUPFAM" id="SSF56112">
    <property type="entry name" value="Protein kinase-like (PK-like)"/>
    <property type="match status" value="1"/>
</dbReference>
<protein>
    <recommendedName>
        <fullName evidence="4">Aminoglycoside phosphotransferase domain-containing protein</fullName>
    </recommendedName>
</protein>
<keyword evidence="3" id="KW-1185">Reference proteome</keyword>
<dbReference type="PANTHER" id="PTHR21310:SF15">
    <property type="entry name" value="AMINOGLYCOSIDE PHOSPHOTRANSFERASE DOMAIN-CONTAINING PROTEIN"/>
    <property type="match status" value="1"/>
</dbReference>
<name>A0ABR1NCK7_9PEZI</name>
<feature type="compositionally biased region" description="Gly residues" evidence="1">
    <location>
        <begin position="223"/>
        <end position="235"/>
    </location>
</feature>